<feature type="region of interest" description="Disordered" evidence="1">
    <location>
        <begin position="35"/>
        <end position="55"/>
    </location>
</feature>
<dbReference type="EMBL" id="JABWQF010000027">
    <property type="protein sequence ID" value="MBC3296681.1"/>
    <property type="molecule type" value="Genomic_DNA"/>
</dbReference>
<protein>
    <submittedName>
        <fullName evidence="2">Uncharacterized protein</fullName>
    </submittedName>
</protein>
<dbReference type="AlphaFoldDB" id="A0A8H9YZJ0"/>
<proteinExistence type="predicted"/>
<organism evidence="2">
    <name type="scientific">Pseudomonas tritici</name>
    <dbReference type="NCBI Taxonomy" id="2745518"/>
    <lineage>
        <taxon>Bacteria</taxon>
        <taxon>Pseudomonadati</taxon>
        <taxon>Pseudomonadota</taxon>
        <taxon>Gammaproteobacteria</taxon>
        <taxon>Pseudomonadales</taxon>
        <taxon>Pseudomonadaceae</taxon>
        <taxon>Pseudomonas</taxon>
    </lineage>
</organism>
<sequence length="55" mass="5770">MIRLLGLIKGFSHAVAVKVGLQGDIGVFMGVISQPQGKKKGLKNEPSGPQKVRGV</sequence>
<accession>A0A8H9YZJ0</accession>
<evidence type="ECO:0000313" key="2">
    <source>
        <dbReference type="EMBL" id="MBC3296681.1"/>
    </source>
</evidence>
<comment type="caution">
    <text evidence="2">The sequence shown here is derived from an EMBL/GenBank/DDBJ whole genome shotgun (WGS) entry which is preliminary data.</text>
</comment>
<reference evidence="2" key="1">
    <citation type="journal article" date="2020" name="Microorganisms">
        <title>Reliable Identification of Environmental Pseudomonas Isolates Using the rpoD Gene.</title>
        <authorList>
            <consortium name="The Broad Institute Genome Sequencing Platform"/>
            <person name="Girard L."/>
            <person name="Lood C."/>
            <person name="Rokni-Zadeh H."/>
            <person name="van Noort V."/>
            <person name="Lavigne R."/>
            <person name="De Mot R."/>
        </authorList>
    </citation>
    <scope>NUCLEOTIDE SEQUENCE [LARGE SCALE GENOMIC DNA]</scope>
    <source>
        <strain evidence="2">SWRI145</strain>
    </source>
</reference>
<name>A0A8H9YZJ0_9PSED</name>
<gene>
    <name evidence="2" type="ORF">HU722_34645</name>
</gene>
<evidence type="ECO:0000256" key="1">
    <source>
        <dbReference type="SAM" id="MobiDB-lite"/>
    </source>
</evidence>